<dbReference type="InterPro" id="IPR044861">
    <property type="entry name" value="IPNS-like_FE2OG_OXY"/>
</dbReference>
<keyword evidence="2 5" id="KW-0479">Metal-binding</keyword>
<dbReference type="AlphaFoldDB" id="A0A7N2L5Z2"/>
<organism evidence="7 8">
    <name type="scientific">Quercus lobata</name>
    <name type="common">Valley oak</name>
    <dbReference type="NCBI Taxonomy" id="97700"/>
    <lineage>
        <taxon>Eukaryota</taxon>
        <taxon>Viridiplantae</taxon>
        <taxon>Streptophyta</taxon>
        <taxon>Embryophyta</taxon>
        <taxon>Tracheophyta</taxon>
        <taxon>Spermatophyta</taxon>
        <taxon>Magnoliopsida</taxon>
        <taxon>eudicotyledons</taxon>
        <taxon>Gunneridae</taxon>
        <taxon>Pentapetalae</taxon>
        <taxon>rosids</taxon>
        <taxon>fabids</taxon>
        <taxon>Fagales</taxon>
        <taxon>Fagaceae</taxon>
        <taxon>Quercus</taxon>
    </lineage>
</organism>
<evidence type="ECO:0000256" key="4">
    <source>
        <dbReference type="ARBA" id="ARBA00023004"/>
    </source>
</evidence>
<comment type="similarity">
    <text evidence="1 5">Belongs to the iron/ascorbate-dependent oxidoreductase family.</text>
</comment>
<dbReference type="OrthoDB" id="288590at2759"/>
<evidence type="ECO:0000313" key="8">
    <source>
        <dbReference type="Proteomes" id="UP000594261"/>
    </source>
</evidence>
<dbReference type="EnsemblPlants" id="QL03p031760:mrna">
    <property type="protein sequence ID" value="QL03p031760:mrna"/>
    <property type="gene ID" value="QL03p031760"/>
</dbReference>
<dbReference type="Pfam" id="PF14226">
    <property type="entry name" value="DIOX_N"/>
    <property type="match status" value="1"/>
</dbReference>
<dbReference type="GeneID" id="115980744"/>
<dbReference type="GO" id="GO:0046872">
    <property type="term" value="F:metal ion binding"/>
    <property type="evidence" value="ECO:0007669"/>
    <property type="project" value="UniProtKB-KW"/>
</dbReference>
<reference evidence="7" key="2">
    <citation type="submission" date="2021-01" db="UniProtKB">
        <authorList>
            <consortium name="EnsemblPlants"/>
        </authorList>
    </citation>
    <scope>IDENTIFICATION</scope>
</reference>
<dbReference type="KEGG" id="qlo:115980744"/>
<keyword evidence="8" id="KW-1185">Reference proteome</keyword>
<evidence type="ECO:0000313" key="7">
    <source>
        <dbReference type="EnsemblPlants" id="QL03p031760:mrna"/>
    </source>
</evidence>
<dbReference type="Gene3D" id="2.60.120.330">
    <property type="entry name" value="B-lactam Antibiotic, Isopenicillin N Synthase, Chain"/>
    <property type="match status" value="2"/>
</dbReference>
<keyword evidence="3 5" id="KW-0560">Oxidoreductase</keyword>
<dbReference type="Pfam" id="PF03171">
    <property type="entry name" value="2OG-FeII_Oxy"/>
    <property type="match status" value="1"/>
</dbReference>
<evidence type="ECO:0000256" key="5">
    <source>
        <dbReference type="RuleBase" id="RU003682"/>
    </source>
</evidence>
<name>A0A7N2L5Z2_QUELO</name>
<proteinExistence type="inferred from homology"/>
<reference evidence="7 8" key="1">
    <citation type="journal article" date="2016" name="G3 (Bethesda)">
        <title>First Draft Assembly and Annotation of the Genome of a California Endemic Oak Quercus lobata Nee (Fagaceae).</title>
        <authorList>
            <person name="Sork V.L."/>
            <person name="Fitz-Gibbon S.T."/>
            <person name="Puiu D."/>
            <person name="Crepeau M."/>
            <person name="Gugger P.F."/>
            <person name="Sherman R."/>
            <person name="Stevens K."/>
            <person name="Langley C.H."/>
            <person name="Pellegrini M."/>
            <person name="Salzberg S.L."/>
        </authorList>
    </citation>
    <scope>NUCLEOTIDE SEQUENCE [LARGE SCALE GENOMIC DNA]</scope>
    <source>
        <strain evidence="7 8">cv. SW786</strain>
    </source>
</reference>
<dbReference type="GO" id="GO:0051213">
    <property type="term" value="F:dioxygenase activity"/>
    <property type="evidence" value="ECO:0007669"/>
    <property type="project" value="UniProtKB-ARBA"/>
</dbReference>
<sequence>MHWTTIERELRVFDDTKVQLTSRVQIPEIDLKGIHEGGLRRKQIIEEIQHASETWEFFEIVNHGISEDVMNNQLKLKGSTTRETDIMISYSEHQTRLKFTLLELLSETLGLKPNHLIEMECGVGHSLIGYYHPACPEPDQTKGANEHTDPDFFTILLQDQIGGLQVHYQNQWVDIPPKTGALVVNLGDFFQLISNDKFKISKHRVLTNLVGPRISVSCFVSTHLQPFNRVYGPIKELLSDDNPALYRETLVRDYVADYVLKELGSPALSYVRL</sequence>
<dbReference type="InterPro" id="IPR005123">
    <property type="entry name" value="Oxoglu/Fe-dep_dioxygenase_dom"/>
</dbReference>
<dbReference type="InParanoid" id="A0A7N2L5Z2"/>
<dbReference type="EMBL" id="LRBV02000003">
    <property type="status" value="NOT_ANNOTATED_CDS"/>
    <property type="molecule type" value="Genomic_DNA"/>
</dbReference>
<gene>
    <name evidence="7" type="primary">LOC115980744</name>
</gene>
<dbReference type="InterPro" id="IPR026992">
    <property type="entry name" value="DIOX_N"/>
</dbReference>
<feature type="domain" description="Fe2OG dioxygenase" evidence="6">
    <location>
        <begin position="122"/>
        <end position="222"/>
    </location>
</feature>
<dbReference type="SUPFAM" id="SSF51197">
    <property type="entry name" value="Clavaminate synthase-like"/>
    <property type="match status" value="1"/>
</dbReference>
<protein>
    <recommendedName>
        <fullName evidence="6">Fe2OG dioxygenase domain-containing protein</fullName>
    </recommendedName>
</protein>
<dbReference type="Proteomes" id="UP000594261">
    <property type="component" value="Chromosome 3"/>
</dbReference>
<dbReference type="InterPro" id="IPR027443">
    <property type="entry name" value="IPNS-like_sf"/>
</dbReference>
<evidence type="ECO:0000256" key="1">
    <source>
        <dbReference type="ARBA" id="ARBA00008056"/>
    </source>
</evidence>
<keyword evidence="4 5" id="KW-0408">Iron</keyword>
<dbReference type="PANTHER" id="PTHR10209:SF776">
    <property type="entry name" value="2OG-FE(II) OXYGENASE FAMILY OXIDOREDUCTASE"/>
    <property type="match status" value="1"/>
</dbReference>
<evidence type="ECO:0000259" key="6">
    <source>
        <dbReference type="PROSITE" id="PS51471"/>
    </source>
</evidence>
<evidence type="ECO:0000256" key="2">
    <source>
        <dbReference type="ARBA" id="ARBA00022723"/>
    </source>
</evidence>
<accession>A0A7N2L5Z2</accession>
<dbReference type="Gramene" id="QL03p031760:mrna">
    <property type="protein sequence ID" value="QL03p031760:mrna"/>
    <property type="gene ID" value="QL03p031760"/>
</dbReference>
<evidence type="ECO:0000256" key="3">
    <source>
        <dbReference type="ARBA" id="ARBA00023002"/>
    </source>
</evidence>
<dbReference type="PROSITE" id="PS51471">
    <property type="entry name" value="FE2OG_OXY"/>
    <property type="match status" value="1"/>
</dbReference>
<dbReference type="PANTHER" id="PTHR10209">
    <property type="entry name" value="OXIDOREDUCTASE, 2OG-FE II OXYGENASE FAMILY PROTEIN"/>
    <property type="match status" value="1"/>
</dbReference>
<dbReference type="OMA" id="INRHTDN"/>
<dbReference type="RefSeq" id="XP_030958825.1">
    <property type="nucleotide sequence ID" value="XM_031102965.1"/>
</dbReference>